<sequence>MNDSLKLLARDLTKDFPRSPRETLGGYVLACRTLDKCRAVCAGTEGEYHYNCPLDQMFLEFSGIDADAFRKQVETGATDDEMDAWVRDNAKQKEPIEVIKWNNHLRYLRISEMDDGLQEFLEGYIEECVPKHRPVYVWFDVYDLEEGRL</sequence>
<feature type="domain" description="DUF5069" evidence="1">
    <location>
        <begin position="15"/>
        <end position="148"/>
    </location>
</feature>
<reference evidence="2 3" key="1">
    <citation type="submission" date="2024-02" db="EMBL/GenBank/DDBJ databases">
        <title>Haloferula sargassicola NBRC 104335.</title>
        <authorList>
            <person name="Ichikawa N."/>
            <person name="Katano-Makiyama Y."/>
            <person name="Hidaka K."/>
        </authorList>
    </citation>
    <scope>NUCLEOTIDE SEQUENCE [LARGE SCALE GENOMIC DNA]</scope>
    <source>
        <strain evidence="2 3">NBRC 104335</strain>
    </source>
</reference>
<accession>A0ABP9UNQ8</accession>
<organism evidence="2 3">
    <name type="scientific">Haloferula sargassicola</name>
    <dbReference type="NCBI Taxonomy" id="490096"/>
    <lineage>
        <taxon>Bacteria</taxon>
        <taxon>Pseudomonadati</taxon>
        <taxon>Verrucomicrobiota</taxon>
        <taxon>Verrucomicrobiia</taxon>
        <taxon>Verrucomicrobiales</taxon>
        <taxon>Verrucomicrobiaceae</taxon>
        <taxon>Haloferula</taxon>
    </lineage>
</organism>
<dbReference type="Proteomes" id="UP001476282">
    <property type="component" value="Unassembled WGS sequence"/>
</dbReference>
<dbReference type="InterPro" id="IPR031849">
    <property type="entry name" value="DUF5069"/>
</dbReference>
<evidence type="ECO:0000313" key="2">
    <source>
        <dbReference type="EMBL" id="GAA5482964.1"/>
    </source>
</evidence>
<evidence type="ECO:0000313" key="3">
    <source>
        <dbReference type="Proteomes" id="UP001476282"/>
    </source>
</evidence>
<keyword evidence="3" id="KW-1185">Reference proteome</keyword>
<evidence type="ECO:0000259" key="1">
    <source>
        <dbReference type="Pfam" id="PF16798"/>
    </source>
</evidence>
<dbReference type="EMBL" id="BAABRI010000011">
    <property type="protein sequence ID" value="GAA5482964.1"/>
    <property type="molecule type" value="Genomic_DNA"/>
</dbReference>
<dbReference type="RefSeq" id="WP_353567090.1">
    <property type="nucleotide sequence ID" value="NZ_BAABRI010000011.1"/>
</dbReference>
<name>A0ABP9UNQ8_9BACT</name>
<proteinExistence type="predicted"/>
<comment type="caution">
    <text evidence="2">The sequence shown here is derived from an EMBL/GenBank/DDBJ whole genome shotgun (WGS) entry which is preliminary data.</text>
</comment>
<gene>
    <name evidence="2" type="ORF">Hsar01_02190</name>
</gene>
<protein>
    <recommendedName>
        <fullName evidence="1">DUF5069 domain-containing protein</fullName>
    </recommendedName>
</protein>
<dbReference type="Pfam" id="PF16798">
    <property type="entry name" value="DUF5069"/>
    <property type="match status" value="1"/>
</dbReference>